<protein>
    <submittedName>
        <fullName evidence="2">AP2/ERF domain-containing protein</fullName>
    </submittedName>
</protein>
<name>A0A158Q8N4_9BILA</name>
<keyword evidence="1" id="KW-1185">Reference proteome</keyword>
<evidence type="ECO:0000313" key="1">
    <source>
        <dbReference type="Proteomes" id="UP000050640"/>
    </source>
</evidence>
<organism evidence="1 2">
    <name type="scientific">Elaeophora elaphi</name>
    <dbReference type="NCBI Taxonomy" id="1147741"/>
    <lineage>
        <taxon>Eukaryota</taxon>
        <taxon>Metazoa</taxon>
        <taxon>Ecdysozoa</taxon>
        <taxon>Nematoda</taxon>
        <taxon>Chromadorea</taxon>
        <taxon>Rhabditida</taxon>
        <taxon>Spirurina</taxon>
        <taxon>Spiruromorpha</taxon>
        <taxon>Filarioidea</taxon>
        <taxon>Onchocercidae</taxon>
        <taxon>Elaeophora</taxon>
    </lineage>
</organism>
<dbReference type="WBParaSite" id="EEL_0000821001-mRNA-1">
    <property type="protein sequence ID" value="EEL_0000821001-mRNA-1"/>
    <property type="gene ID" value="EEL_0000821001"/>
</dbReference>
<reference evidence="2" key="1">
    <citation type="submission" date="2016-04" db="UniProtKB">
        <authorList>
            <consortium name="WormBaseParasite"/>
        </authorList>
    </citation>
    <scope>IDENTIFICATION</scope>
</reference>
<sequence>MKAVERRRLDECPEVVAGKIKTLRKWLGKVEHPDSPTPRKRRRQRSFLEVKFVFFIILPKLPTLTPFGEIILSAKEALLLKREKNVCKFVFRAKIHEMLWSKVYHRGHRYNVRAADREAIQLERKLMRSHCRDSAIASIGTDIGGQNFSRTKVPSKHKTPQFSSVLRLSKAIIKLSWDSWNSRLAKYGHKSEGEEKRARQTRIILLRLSGTSNFNRPTRANI</sequence>
<dbReference type="AlphaFoldDB" id="A0A158Q8N4"/>
<dbReference type="Proteomes" id="UP000050640">
    <property type="component" value="Unplaced"/>
</dbReference>
<accession>A0A158Q8N4</accession>
<evidence type="ECO:0000313" key="2">
    <source>
        <dbReference type="WBParaSite" id="EEL_0000821001-mRNA-1"/>
    </source>
</evidence>
<proteinExistence type="predicted"/>